<evidence type="ECO:0000313" key="2">
    <source>
        <dbReference type="Proteomes" id="UP000017670"/>
    </source>
</evidence>
<proteinExistence type="predicted"/>
<dbReference type="STRING" id="262668.GCA_000931715_00092"/>
<sequence length="97" mass="11742">MTKQAVKITKTTLNFAERRKLKVVVDDENKVVYLFKEKNKKRWLISYEINNRGLFFKKSYLPQIIKEELPYWIETDQHHREVIDFIGQELKKIASKN</sequence>
<organism evidence="1 2">
    <name type="scientific">Acinetobacter beijerinckii CIP 110307</name>
    <dbReference type="NCBI Taxonomy" id="1217648"/>
    <lineage>
        <taxon>Bacteria</taxon>
        <taxon>Pseudomonadati</taxon>
        <taxon>Pseudomonadota</taxon>
        <taxon>Gammaproteobacteria</taxon>
        <taxon>Moraxellales</taxon>
        <taxon>Moraxellaceae</taxon>
        <taxon>Acinetobacter</taxon>
    </lineage>
</organism>
<dbReference type="HOGENOM" id="CLU_182733_0_0_6"/>
<accession>N9DXH5</accession>
<comment type="caution">
    <text evidence="1">The sequence shown here is derived from an EMBL/GenBank/DDBJ whole genome shotgun (WGS) entry which is preliminary data.</text>
</comment>
<evidence type="ECO:0000313" key="1">
    <source>
        <dbReference type="EMBL" id="ENW02928.1"/>
    </source>
</evidence>
<keyword evidence="2" id="KW-1185">Reference proteome</keyword>
<protein>
    <submittedName>
        <fullName evidence="1">Uncharacterized protein</fullName>
    </submittedName>
</protein>
<dbReference type="EMBL" id="APQL01000013">
    <property type="protein sequence ID" value="ENW02928.1"/>
    <property type="molecule type" value="Genomic_DNA"/>
</dbReference>
<reference evidence="1 2" key="1">
    <citation type="submission" date="2013-02" db="EMBL/GenBank/DDBJ databases">
        <title>The Genome Sequence of Acinetobacter beijerinckii CIP 110307.</title>
        <authorList>
            <consortium name="The Broad Institute Genome Sequencing Platform"/>
            <consortium name="The Broad Institute Genome Sequencing Center for Infectious Disease"/>
            <person name="Cerqueira G."/>
            <person name="Feldgarden M."/>
            <person name="Courvalin P."/>
            <person name="Perichon B."/>
            <person name="Grillot-Courvalin C."/>
            <person name="Clermont D."/>
            <person name="Rocha E."/>
            <person name="Yoon E.-J."/>
            <person name="Nemec A."/>
            <person name="Walker B."/>
            <person name="Young S.K."/>
            <person name="Zeng Q."/>
            <person name="Gargeya S."/>
            <person name="Fitzgerald M."/>
            <person name="Haas B."/>
            <person name="Abouelleil A."/>
            <person name="Alvarado L."/>
            <person name="Arachchi H.M."/>
            <person name="Berlin A.M."/>
            <person name="Chapman S.B."/>
            <person name="Dewar J."/>
            <person name="Goldberg J."/>
            <person name="Griggs A."/>
            <person name="Gujja S."/>
            <person name="Hansen M."/>
            <person name="Howarth C."/>
            <person name="Imamovic A."/>
            <person name="Larimer J."/>
            <person name="McCowan C."/>
            <person name="Murphy C."/>
            <person name="Neiman D."/>
            <person name="Pearson M."/>
            <person name="Priest M."/>
            <person name="Roberts A."/>
            <person name="Saif S."/>
            <person name="Shea T."/>
            <person name="Sisk P."/>
            <person name="Sykes S."/>
            <person name="Wortman J."/>
            <person name="Nusbaum C."/>
            <person name="Birren B."/>
        </authorList>
    </citation>
    <scope>NUCLEOTIDE SEQUENCE [LARGE SCALE GENOMIC DNA]</scope>
    <source>
        <strain evidence="1 2">CIP 110307</strain>
    </source>
</reference>
<name>N9DXH5_9GAMM</name>
<gene>
    <name evidence="1" type="ORF">F933_03334</name>
</gene>
<dbReference type="AlphaFoldDB" id="N9DXH5"/>
<dbReference type="Proteomes" id="UP000017670">
    <property type="component" value="Unassembled WGS sequence"/>
</dbReference>